<evidence type="ECO:0000256" key="1">
    <source>
        <dbReference type="SAM" id="MobiDB-lite"/>
    </source>
</evidence>
<keyword evidence="5" id="KW-1185">Reference proteome</keyword>
<comment type="caution">
    <text evidence="4">The sequence shown here is derived from an EMBL/GenBank/DDBJ whole genome shotgun (WGS) entry which is preliminary data.</text>
</comment>
<gene>
    <name evidence="4" type="ORF">DLAC_01810</name>
</gene>
<dbReference type="Pfam" id="PF00675">
    <property type="entry name" value="Peptidase_M16"/>
    <property type="match status" value="1"/>
</dbReference>
<dbReference type="InterPro" id="IPR011249">
    <property type="entry name" value="Metalloenz_LuxS/M16"/>
</dbReference>
<dbReference type="InParanoid" id="A0A152A6C9"/>
<dbReference type="EMBL" id="LODT01000006">
    <property type="protein sequence ID" value="KYR01796.1"/>
    <property type="molecule type" value="Genomic_DNA"/>
</dbReference>
<feature type="region of interest" description="Disordered" evidence="1">
    <location>
        <begin position="392"/>
        <end position="439"/>
    </location>
</feature>
<evidence type="ECO:0000313" key="4">
    <source>
        <dbReference type="EMBL" id="KYR01796.1"/>
    </source>
</evidence>
<dbReference type="OMA" id="EDHTCYS"/>
<reference evidence="4 5" key="1">
    <citation type="submission" date="2015-12" db="EMBL/GenBank/DDBJ databases">
        <title>Dictyostelia acquired genes for synthesis and detection of signals that induce cell-type specialization by lateral gene transfer from prokaryotes.</title>
        <authorList>
            <person name="Gloeckner G."/>
            <person name="Schaap P."/>
        </authorList>
    </citation>
    <scope>NUCLEOTIDE SEQUENCE [LARGE SCALE GENOMIC DNA]</scope>
    <source>
        <strain evidence="4 5">TK</strain>
    </source>
</reference>
<dbReference type="Gene3D" id="3.30.830.10">
    <property type="entry name" value="Metalloenzyme, LuxS/M16 peptidase-like"/>
    <property type="match status" value="3"/>
</dbReference>
<dbReference type="InterPro" id="IPR007863">
    <property type="entry name" value="Peptidase_M16_C"/>
</dbReference>
<evidence type="ECO:0000259" key="3">
    <source>
        <dbReference type="Pfam" id="PF05193"/>
    </source>
</evidence>
<proteinExistence type="predicted"/>
<dbReference type="Pfam" id="PF05193">
    <property type="entry name" value="Peptidase_M16_C"/>
    <property type="match status" value="1"/>
</dbReference>
<sequence length="1160" mass="133386">MNKDDSPCDNNNNNSKYQSTKFKFIEEFSIPIPHVKDRIQRFRHNDCDINLILHFSDGPKCNVNIIVPTENSNNKGLAHTLEHLVFEGCNDIPYRQFIEVLSNRCFSAPSNAYTSEDHTCYSIESVGPDGIVNYLPLYMKFILTPTLKQSDFVTEIYHIDQDGQEQGVLFSEMKARENTLEELQELTLNRLLYPNTGYAYSVGGLTNEIPQIENQMIREYHAKFYQPQLITIVVQGCINSDKLFRALDDMNFPKSPFYKHISDIEFLPWQTNIEPLSECKSEIVSFPCETETTGNVVIGWRGPTIKNIFKIYALEALFRYFHGNNSSPFNQRFINKSIPLASNVSWSIQELKETKVLVEFSGVPLNFHSQIQEYQSANEKQKDGNGNEMEIQENNEEQDEDNEDEEDDEELGDEDEDLDHSGDESESDIEDSDQEEEDNIKDEMDENNNLLQPGSLYKRVVKLLRSFREKGFPDGSGVMKKIIEKEKIKLFESFEDDPHGSVFGNLLAEVCFPPGKGKDFEIRERFNSFEILQQLSMKEDEFWFDLIDEFFLNDQRPYVEVIMVPNIQLANDISMKNKLMVENRCNELGVEGLKEKGKLVKEAIENNKPFPDEYRSLLPAIPSIDNIPLLQIESQILFPETTENPRAYAIQMVQVNSQFIHLSMHFYIQDLPSDLRSYLTLFQATLYDVDLVIPPNFSTSKEKEPTSINYKQVSSLIAEETCYLDGHVGLSNSTFSCGSSEMFRVAGGSQPDRFDKLLYWMLNGLFNFHLTTKRLINLVTHLLSSLSEVSRDSASICGNYAVFNLFPDLKSSNEASISIFNQRSFLKQLLITLKDNDHPDQIELIKNNLYRIRDLIVQNPTKMFIQLSHSSEYSGGDLINQFSKAWDKYLSEASSIKQTPQKRKLKNSSLEEESRNSPIKVKFNGDSNNVIPYFQPLQRYPSRLPSGIKSEQIVLKGSESNNLLQYVPMSIGILHQDYPPVALLCDIFNAKEGDIRSKGYAYGFNLTLDTAKKILIFGLNDAVSPILALNEFYQWLKTIESNHQEILTLFELETAVSQEVFDFFSSKSTPSELIFNSLIYILRGMSTFQEDIQLMNRYSTVKIQDLLYCFEKYFKQFLLTDNLYLIISTNQNSQDIIKSQLKSMNNISIETKDVNSLFIK</sequence>
<dbReference type="GO" id="GO:0046872">
    <property type="term" value="F:metal ion binding"/>
    <property type="evidence" value="ECO:0007669"/>
    <property type="project" value="InterPro"/>
</dbReference>
<dbReference type="SUPFAM" id="SSF48371">
    <property type="entry name" value="ARM repeat"/>
    <property type="match status" value="1"/>
</dbReference>
<dbReference type="OrthoDB" id="4953at2759"/>
<dbReference type="PANTHER" id="PTHR43016">
    <property type="entry name" value="PRESEQUENCE PROTEASE"/>
    <property type="match status" value="1"/>
</dbReference>
<evidence type="ECO:0008006" key="6">
    <source>
        <dbReference type="Google" id="ProtNLM"/>
    </source>
</evidence>
<accession>A0A152A6C9</accession>
<feature type="domain" description="Peptidase M16 N-terminal" evidence="2">
    <location>
        <begin position="69"/>
        <end position="163"/>
    </location>
</feature>
<dbReference type="AlphaFoldDB" id="A0A152A6C9"/>
<dbReference type="Proteomes" id="UP000076078">
    <property type="component" value="Unassembled WGS sequence"/>
</dbReference>
<dbReference type="InterPro" id="IPR011765">
    <property type="entry name" value="Pept_M16_N"/>
</dbReference>
<dbReference type="InterPro" id="IPR016024">
    <property type="entry name" value="ARM-type_fold"/>
</dbReference>
<protein>
    <recommendedName>
        <fullName evidence="6">Peptidase M16 family protein</fullName>
    </recommendedName>
</protein>
<evidence type="ECO:0000313" key="5">
    <source>
        <dbReference type="Proteomes" id="UP000076078"/>
    </source>
</evidence>
<dbReference type="STRING" id="361077.A0A152A6C9"/>
<dbReference type="FunFam" id="3.30.830.10:FF:000015">
    <property type="entry name" value="Putative zinc metalloprotease"/>
    <property type="match status" value="1"/>
</dbReference>
<name>A0A152A6C9_TIELA</name>
<feature type="domain" description="Peptidase M16 C-terminal" evidence="3">
    <location>
        <begin position="213"/>
        <end position="337"/>
    </location>
</feature>
<dbReference type="SUPFAM" id="SSF63411">
    <property type="entry name" value="LuxS/MPP-like metallohydrolase"/>
    <property type="match status" value="3"/>
</dbReference>
<dbReference type="PANTHER" id="PTHR43016:SF6">
    <property type="entry name" value="PEPTIDASE M16 N-TERMINAL DOMAIN-CONTAINING PROTEIN"/>
    <property type="match status" value="1"/>
</dbReference>
<organism evidence="4 5">
    <name type="scientific">Tieghemostelium lacteum</name>
    <name type="common">Slime mold</name>
    <name type="synonym">Dictyostelium lacteum</name>
    <dbReference type="NCBI Taxonomy" id="361077"/>
    <lineage>
        <taxon>Eukaryota</taxon>
        <taxon>Amoebozoa</taxon>
        <taxon>Evosea</taxon>
        <taxon>Eumycetozoa</taxon>
        <taxon>Dictyostelia</taxon>
        <taxon>Dictyosteliales</taxon>
        <taxon>Raperosteliaceae</taxon>
        <taxon>Tieghemostelium</taxon>
    </lineage>
</organism>
<evidence type="ECO:0000259" key="2">
    <source>
        <dbReference type="Pfam" id="PF00675"/>
    </source>
</evidence>